<sequence length="198" mass="22081">MIPKALLLSLLASLSFHEAREVYGLTKLQLPWVAVELVIHAMIVRRMMDFEVPEGLQCIEFFAGTQMSSQVAKAFEELGLTALAFDIDRCLDETVLALLAWAVGAFPILEQPRQSLMTALPSWQSVVGYFQEAAYRTSSGEKKVAGGKGLKSTQYYTPEFGRGLASWWMAHGPVSAGRKRKQWTFLQSSDLSINEMKD</sequence>
<feature type="signal peptide" evidence="1">
    <location>
        <begin position="1"/>
        <end position="19"/>
    </location>
</feature>
<keyword evidence="3" id="KW-1185">Reference proteome</keyword>
<gene>
    <name evidence="2" type="ORF">SCF082_LOCUS11877</name>
</gene>
<reference evidence="2 3" key="1">
    <citation type="submission" date="2024-02" db="EMBL/GenBank/DDBJ databases">
        <authorList>
            <person name="Chen Y."/>
            <person name="Shah S."/>
            <person name="Dougan E. K."/>
            <person name="Thang M."/>
            <person name="Chan C."/>
        </authorList>
    </citation>
    <scope>NUCLEOTIDE SEQUENCE [LARGE SCALE GENOMIC DNA]</scope>
</reference>
<evidence type="ECO:0000256" key="1">
    <source>
        <dbReference type="SAM" id="SignalP"/>
    </source>
</evidence>
<dbReference type="EMBL" id="CAXAMM010007114">
    <property type="protein sequence ID" value="CAK9013302.1"/>
    <property type="molecule type" value="Genomic_DNA"/>
</dbReference>
<proteinExistence type="predicted"/>
<evidence type="ECO:0000313" key="2">
    <source>
        <dbReference type="EMBL" id="CAK9013302.1"/>
    </source>
</evidence>
<evidence type="ECO:0000313" key="3">
    <source>
        <dbReference type="Proteomes" id="UP001642464"/>
    </source>
</evidence>
<keyword evidence="1" id="KW-0732">Signal</keyword>
<feature type="chain" id="PRO_5046255672" evidence="1">
    <location>
        <begin position="20"/>
        <end position="198"/>
    </location>
</feature>
<organism evidence="2 3">
    <name type="scientific">Durusdinium trenchii</name>
    <dbReference type="NCBI Taxonomy" id="1381693"/>
    <lineage>
        <taxon>Eukaryota</taxon>
        <taxon>Sar</taxon>
        <taxon>Alveolata</taxon>
        <taxon>Dinophyceae</taxon>
        <taxon>Suessiales</taxon>
        <taxon>Symbiodiniaceae</taxon>
        <taxon>Durusdinium</taxon>
    </lineage>
</organism>
<protein>
    <submittedName>
        <fullName evidence="2">Uncharacterized protein</fullName>
    </submittedName>
</protein>
<name>A0ABP0JFV1_9DINO</name>
<comment type="caution">
    <text evidence="2">The sequence shown here is derived from an EMBL/GenBank/DDBJ whole genome shotgun (WGS) entry which is preliminary data.</text>
</comment>
<accession>A0ABP0JFV1</accession>
<dbReference type="Proteomes" id="UP001642464">
    <property type="component" value="Unassembled WGS sequence"/>
</dbReference>